<dbReference type="AlphaFoldDB" id="A0AAD8UKJ5"/>
<keyword evidence="3" id="KW-1185">Reference proteome</keyword>
<feature type="compositionally biased region" description="Polar residues" evidence="1">
    <location>
        <begin position="78"/>
        <end position="90"/>
    </location>
</feature>
<accession>A0AAD8UKJ5</accession>
<evidence type="ECO:0000256" key="1">
    <source>
        <dbReference type="SAM" id="MobiDB-lite"/>
    </source>
</evidence>
<name>A0AAD8UKJ5_GLOAC</name>
<protein>
    <submittedName>
        <fullName evidence="2">Uncharacterized protein</fullName>
    </submittedName>
</protein>
<dbReference type="RefSeq" id="XP_060365008.1">
    <property type="nucleotide sequence ID" value="XM_060502357.1"/>
</dbReference>
<feature type="region of interest" description="Disordered" evidence="1">
    <location>
        <begin position="194"/>
        <end position="228"/>
    </location>
</feature>
<evidence type="ECO:0000313" key="2">
    <source>
        <dbReference type="EMBL" id="KAK1724953.1"/>
    </source>
</evidence>
<dbReference type="GeneID" id="85386256"/>
<feature type="region of interest" description="Disordered" evidence="1">
    <location>
        <begin position="32"/>
        <end position="91"/>
    </location>
</feature>
<reference evidence="2" key="1">
    <citation type="submission" date="2021-12" db="EMBL/GenBank/DDBJ databases">
        <title>Comparative genomics, transcriptomics and evolutionary studies reveal genomic signatures of adaptation to plant cell wall in hemibiotrophic fungi.</title>
        <authorList>
            <consortium name="DOE Joint Genome Institute"/>
            <person name="Baroncelli R."/>
            <person name="Diaz J.F."/>
            <person name="Benocci T."/>
            <person name="Peng M."/>
            <person name="Battaglia E."/>
            <person name="Haridas S."/>
            <person name="Andreopoulos W."/>
            <person name="Labutti K."/>
            <person name="Pangilinan J."/>
            <person name="Floch G.L."/>
            <person name="Makela M.R."/>
            <person name="Henrissat B."/>
            <person name="Grigoriev I.V."/>
            <person name="Crouch J.A."/>
            <person name="De Vries R.P."/>
            <person name="Sukno S.A."/>
            <person name="Thon M.R."/>
        </authorList>
    </citation>
    <scope>NUCLEOTIDE SEQUENCE</scope>
    <source>
        <strain evidence="2">CBS 112980</strain>
    </source>
</reference>
<organism evidence="2 3">
    <name type="scientific">Glomerella acutata</name>
    <name type="common">Colletotrichum acutatum</name>
    <dbReference type="NCBI Taxonomy" id="27357"/>
    <lineage>
        <taxon>Eukaryota</taxon>
        <taxon>Fungi</taxon>
        <taxon>Dikarya</taxon>
        <taxon>Ascomycota</taxon>
        <taxon>Pezizomycotina</taxon>
        <taxon>Sordariomycetes</taxon>
        <taxon>Hypocreomycetidae</taxon>
        <taxon>Glomerellales</taxon>
        <taxon>Glomerellaceae</taxon>
        <taxon>Colletotrichum</taxon>
        <taxon>Colletotrichum acutatum species complex</taxon>
    </lineage>
</organism>
<dbReference type="EMBL" id="JAHMHS010000046">
    <property type="protein sequence ID" value="KAK1724953.1"/>
    <property type="molecule type" value="Genomic_DNA"/>
</dbReference>
<sequence>MVRAPVTGEYPQDVAGEVPVNMRCSYPMRALPHHRHHEDGKPRLPNAHSRYPIPRSRPSAASQCSKSEVPMRSRSNDETIQPHQVSTGRKQVQGIKPVFCEFLTMLTAGDRRPPPPQGNGRGTAAGPEGRYSCAQRMTRNDLDRWQRFCSIFLSRVPYRFSPPPRRTRGIDHIWAHYGGKAKLGGKSGRWVGAAPKGNTGKVDSVRTTSGKTTVPEHWDCVTGKSRKR</sequence>
<feature type="region of interest" description="Disordered" evidence="1">
    <location>
        <begin position="107"/>
        <end position="130"/>
    </location>
</feature>
<dbReference type="Proteomes" id="UP001244207">
    <property type="component" value="Unassembled WGS sequence"/>
</dbReference>
<proteinExistence type="predicted"/>
<evidence type="ECO:0000313" key="3">
    <source>
        <dbReference type="Proteomes" id="UP001244207"/>
    </source>
</evidence>
<gene>
    <name evidence="2" type="ORF">BDZ83DRAFT_318743</name>
</gene>
<comment type="caution">
    <text evidence="2">The sequence shown here is derived from an EMBL/GenBank/DDBJ whole genome shotgun (WGS) entry which is preliminary data.</text>
</comment>